<accession>A0A0G1KYM6</accession>
<comment type="caution">
    <text evidence="2">The sequence shown here is derived from an EMBL/GenBank/DDBJ whole genome shotgun (WGS) entry which is preliminary data.</text>
</comment>
<feature type="region of interest" description="Disordered" evidence="1">
    <location>
        <begin position="1"/>
        <end position="33"/>
    </location>
</feature>
<dbReference type="EMBL" id="LCIJ01000004">
    <property type="protein sequence ID" value="KKT53014.1"/>
    <property type="molecule type" value="Genomic_DNA"/>
</dbReference>
<protein>
    <submittedName>
        <fullName evidence="2">Uncharacterized protein</fullName>
    </submittedName>
</protein>
<dbReference type="Proteomes" id="UP000034752">
    <property type="component" value="Unassembled WGS sequence"/>
</dbReference>
<evidence type="ECO:0000313" key="3">
    <source>
        <dbReference type="Proteomes" id="UP000034752"/>
    </source>
</evidence>
<dbReference type="AlphaFoldDB" id="A0A0G1KYM6"/>
<feature type="non-terminal residue" evidence="2">
    <location>
        <position position="33"/>
    </location>
</feature>
<reference evidence="2 3" key="1">
    <citation type="journal article" date="2015" name="Nature">
        <title>rRNA introns, odd ribosomes, and small enigmatic genomes across a large radiation of phyla.</title>
        <authorList>
            <person name="Brown C.T."/>
            <person name="Hug L.A."/>
            <person name="Thomas B.C."/>
            <person name="Sharon I."/>
            <person name="Castelle C.J."/>
            <person name="Singh A."/>
            <person name="Wilkins M.J."/>
            <person name="Williams K.H."/>
            <person name="Banfield J.F."/>
        </authorList>
    </citation>
    <scope>NUCLEOTIDE SEQUENCE [LARGE SCALE GENOMIC DNA]</scope>
</reference>
<gene>
    <name evidence="2" type="ORF">VE96_C0004G0026</name>
</gene>
<proteinExistence type="predicted"/>
<sequence length="33" mass="3799">MPSVTPMNLKERHQPKNVNAIHKKQFGLQDKIA</sequence>
<evidence type="ECO:0000256" key="1">
    <source>
        <dbReference type="SAM" id="MobiDB-lite"/>
    </source>
</evidence>
<name>A0A0G1KYM6_UNCK3</name>
<organism evidence="2 3">
    <name type="scientific">candidate division Kazan bacterium GW2011_GWA1_44_22</name>
    <dbReference type="NCBI Taxonomy" id="1620410"/>
    <lineage>
        <taxon>Bacteria</taxon>
        <taxon>Bacteria division Kazan-3B-28</taxon>
    </lineage>
</organism>
<evidence type="ECO:0000313" key="2">
    <source>
        <dbReference type="EMBL" id="KKT53014.1"/>
    </source>
</evidence>